<dbReference type="AlphaFoldDB" id="A0A813EQ29"/>
<dbReference type="EMBL" id="CAJNNV010014293">
    <property type="protein sequence ID" value="CAE8602428.1"/>
    <property type="molecule type" value="Genomic_DNA"/>
</dbReference>
<reference evidence="2" key="1">
    <citation type="submission" date="2021-02" db="EMBL/GenBank/DDBJ databases">
        <authorList>
            <person name="Dougan E. K."/>
            <person name="Rhodes N."/>
            <person name="Thang M."/>
            <person name="Chan C."/>
        </authorList>
    </citation>
    <scope>NUCLEOTIDE SEQUENCE</scope>
</reference>
<gene>
    <name evidence="2" type="ORF">PGLA1383_LOCUS20670</name>
</gene>
<feature type="region of interest" description="Disordered" evidence="1">
    <location>
        <begin position="47"/>
        <end position="95"/>
    </location>
</feature>
<dbReference type="Proteomes" id="UP000654075">
    <property type="component" value="Unassembled WGS sequence"/>
</dbReference>
<evidence type="ECO:0000313" key="2">
    <source>
        <dbReference type="EMBL" id="CAE8602428.1"/>
    </source>
</evidence>
<comment type="caution">
    <text evidence="2">The sequence shown here is derived from an EMBL/GenBank/DDBJ whole genome shotgun (WGS) entry which is preliminary data.</text>
</comment>
<evidence type="ECO:0000256" key="1">
    <source>
        <dbReference type="SAM" id="MobiDB-lite"/>
    </source>
</evidence>
<accession>A0A813EQ29</accession>
<name>A0A813EQ29_POLGL</name>
<feature type="region of interest" description="Disordered" evidence="1">
    <location>
        <begin position="1"/>
        <end position="32"/>
    </location>
</feature>
<sequence>MRSLPGDRMVSMSSVSEELLASASRDVQELSGAVAQAERQAWRFARQAAGCGDAPEQPLPSQARPLSTGSTLRALSSQQRPLDPSTRPPAPPLSWEEVALPGFARTSTATTPVGTLNSTVLLQGTWGSTAQETSTISPLKIQSSESSAAVEECHRLRGRLEEWELRARQERLQWREERASLLHELQAARKSPMPAFVPRSTQFSTPRFRRPGEGAFPDDAADAEDFEAESMLGSEIAEDRATPELETLKHNLRAALEALAKLEAAGAPGEGLLTTIRSPFKAQQTPTFQELQTGLVSSSMRGELEKLKVLCRFQT</sequence>
<feature type="compositionally biased region" description="Polar residues" evidence="1">
    <location>
        <begin position="64"/>
        <end position="80"/>
    </location>
</feature>
<organism evidence="2 3">
    <name type="scientific">Polarella glacialis</name>
    <name type="common">Dinoflagellate</name>
    <dbReference type="NCBI Taxonomy" id="89957"/>
    <lineage>
        <taxon>Eukaryota</taxon>
        <taxon>Sar</taxon>
        <taxon>Alveolata</taxon>
        <taxon>Dinophyceae</taxon>
        <taxon>Suessiales</taxon>
        <taxon>Suessiaceae</taxon>
        <taxon>Polarella</taxon>
    </lineage>
</organism>
<keyword evidence="3" id="KW-1185">Reference proteome</keyword>
<protein>
    <submittedName>
        <fullName evidence="2">Uncharacterized protein</fullName>
    </submittedName>
</protein>
<proteinExistence type="predicted"/>
<evidence type="ECO:0000313" key="3">
    <source>
        <dbReference type="Proteomes" id="UP000654075"/>
    </source>
</evidence>
<feature type="compositionally biased region" description="Low complexity" evidence="1">
    <location>
        <begin position="8"/>
        <end position="25"/>
    </location>
</feature>
<feature type="region of interest" description="Disordered" evidence="1">
    <location>
        <begin position="196"/>
        <end position="217"/>
    </location>
</feature>